<keyword evidence="9" id="KW-1185">Reference proteome</keyword>
<evidence type="ECO:0000256" key="4">
    <source>
        <dbReference type="ARBA" id="ARBA00023125"/>
    </source>
</evidence>
<keyword evidence="3" id="KW-0805">Transcription regulation</keyword>
<dbReference type="CDD" id="cd00067">
    <property type="entry name" value="GAL4"/>
    <property type="match status" value="1"/>
</dbReference>
<gene>
    <name evidence="8" type="ORF">Micbo1qcDRAFT_9482</name>
</gene>
<dbReference type="Pfam" id="PF00172">
    <property type="entry name" value="Zn_clus"/>
    <property type="match status" value="1"/>
</dbReference>
<keyword evidence="6" id="KW-0539">Nucleus</keyword>
<dbReference type="SMART" id="SM00066">
    <property type="entry name" value="GAL4"/>
    <property type="match status" value="1"/>
</dbReference>
<dbReference type="InParanoid" id="A0A136JKM8"/>
<evidence type="ECO:0000256" key="5">
    <source>
        <dbReference type="ARBA" id="ARBA00023163"/>
    </source>
</evidence>
<dbReference type="PANTHER" id="PTHR36206">
    <property type="entry name" value="ASPERCRYPTIN BIOSYNTHESIS CLUSTER-SPECIFIC TRANSCRIPTION REGULATOR ATNN-RELATED"/>
    <property type="match status" value="1"/>
</dbReference>
<keyword evidence="4" id="KW-0238">DNA-binding</keyword>
<keyword evidence="2" id="KW-0862">Zinc</keyword>
<dbReference type="InterPro" id="IPR001138">
    <property type="entry name" value="Zn2Cys6_DnaBD"/>
</dbReference>
<evidence type="ECO:0000256" key="1">
    <source>
        <dbReference type="ARBA" id="ARBA00022723"/>
    </source>
</evidence>
<dbReference type="GO" id="GO:0000981">
    <property type="term" value="F:DNA-binding transcription factor activity, RNA polymerase II-specific"/>
    <property type="evidence" value="ECO:0007669"/>
    <property type="project" value="InterPro"/>
</dbReference>
<dbReference type="PANTHER" id="PTHR36206:SF4">
    <property type="entry name" value="HYPOTHETICAL CONSERVED PROTEIN (EUROFUNG)-RELATED"/>
    <property type="match status" value="1"/>
</dbReference>
<feature type="domain" description="Zn(2)-C6 fungal-type" evidence="7">
    <location>
        <begin position="12"/>
        <end position="40"/>
    </location>
</feature>
<evidence type="ECO:0000256" key="2">
    <source>
        <dbReference type="ARBA" id="ARBA00022833"/>
    </source>
</evidence>
<sequence length="561" mass="63481">MAPAEVRKVPTTCLTCRKRKVKCDGTRPNCLRCAKARLTCDGYPSATALPSRRKDTPEARGDHARNLQVRSSRIPLLPKRSTPLDACPTISRPPGTVPFSSKQALYADVYRYKVIPKLPDREFWHRIVQREAVSDESIRDSVVALGALWLAQDRLKTLRRTDHSQAQVFDSDNPFPKDEIVEANYREAARSHTHAMSLFRKRLIKEGSTMTPRSIFIATYLFVMFEQNQGNSKEADRLLVFAMNILYNHLAVFKATRQLPYQLVSALAARMDDEGLLEAERRFTHMALVNPNGQRLSPAADKWSAGKNLAQQIMLADVPGVESSVNYLLAEWDLFISRTGLWIWRFAPESIFVNPDAEGRAICSTALTLNRRWRKVFEDKLATETRSEHRVALESTLTNIIMSFTCWASFTDPTEMAWDAFIADYQAIMDLIDLTKGRSVLPRFESFHIDLPHLLYFILQKCRDRDTRQRALGMLRDAVRADEGDHLKVMLAACEAHVSYEELGRDHLTGVIPASKRFLWTGQSSNQDGTSLVLTLTSALPDSTGKRTTEIINVGPGQLNK</sequence>
<dbReference type="EMBL" id="KQ964245">
    <property type="protein sequence ID" value="KXJ97700.1"/>
    <property type="molecule type" value="Genomic_DNA"/>
</dbReference>
<dbReference type="PROSITE" id="PS50048">
    <property type="entry name" value="ZN2_CY6_FUNGAL_2"/>
    <property type="match status" value="1"/>
</dbReference>
<dbReference type="InterPro" id="IPR052360">
    <property type="entry name" value="Transcr_Regulatory_Proteins"/>
</dbReference>
<dbReference type="OrthoDB" id="1919336at2759"/>
<dbReference type="GO" id="GO:0008270">
    <property type="term" value="F:zinc ion binding"/>
    <property type="evidence" value="ECO:0007669"/>
    <property type="project" value="InterPro"/>
</dbReference>
<dbReference type="AlphaFoldDB" id="A0A136JKM8"/>
<evidence type="ECO:0000313" key="9">
    <source>
        <dbReference type="Proteomes" id="UP000070501"/>
    </source>
</evidence>
<protein>
    <recommendedName>
        <fullName evidence="7">Zn(2)-C6 fungal-type domain-containing protein</fullName>
    </recommendedName>
</protein>
<evidence type="ECO:0000313" key="8">
    <source>
        <dbReference type="EMBL" id="KXJ97700.1"/>
    </source>
</evidence>
<evidence type="ECO:0000256" key="6">
    <source>
        <dbReference type="ARBA" id="ARBA00023242"/>
    </source>
</evidence>
<dbReference type="SUPFAM" id="SSF57701">
    <property type="entry name" value="Zn2/Cys6 DNA-binding domain"/>
    <property type="match status" value="1"/>
</dbReference>
<proteinExistence type="predicted"/>
<evidence type="ECO:0000256" key="3">
    <source>
        <dbReference type="ARBA" id="ARBA00023015"/>
    </source>
</evidence>
<dbReference type="Gene3D" id="4.10.240.10">
    <property type="entry name" value="Zn(2)-C6 fungal-type DNA-binding domain"/>
    <property type="match status" value="1"/>
</dbReference>
<name>A0A136JKM8_9PEZI</name>
<keyword evidence="5" id="KW-0804">Transcription</keyword>
<evidence type="ECO:0000259" key="7">
    <source>
        <dbReference type="PROSITE" id="PS50048"/>
    </source>
</evidence>
<reference evidence="9" key="1">
    <citation type="submission" date="2016-02" db="EMBL/GenBank/DDBJ databases">
        <title>Draft genome sequence of Microdochium bolleyi, a fungal endophyte of beachgrass.</title>
        <authorList>
            <consortium name="DOE Joint Genome Institute"/>
            <person name="David A.S."/>
            <person name="May G."/>
            <person name="Haridas S."/>
            <person name="Lim J."/>
            <person name="Wang M."/>
            <person name="Labutti K."/>
            <person name="Lipzen A."/>
            <person name="Barry K."/>
            <person name="Grigoriev I.V."/>
        </authorList>
    </citation>
    <scope>NUCLEOTIDE SEQUENCE [LARGE SCALE GENOMIC DNA]</scope>
    <source>
        <strain evidence="9">J235TASD1</strain>
    </source>
</reference>
<organism evidence="8 9">
    <name type="scientific">Microdochium bolleyi</name>
    <dbReference type="NCBI Taxonomy" id="196109"/>
    <lineage>
        <taxon>Eukaryota</taxon>
        <taxon>Fungi</taxon>
        <taxon>Dikarya</taxon>
        <taxon>Ascomycota</taxon>
        <taxon>Pezizomycotina</taxon>
        <taxon>Sordariomycetes</taxon>
        <taxon>Xylariomycetidae</taxon>
        <taxon>Xylariales</taxon>
        <taxon>Microdochiaceae</taxon>
        <taxon>Microdochium</taxon>
    </lineage>
</organism>
<dbReference type="GO" id="GO:0003677">
    <property type="term" value="F:DNA binding"/>
    <property type="evidence" value="ECO:0007669"/>
    <property type="project" value="UniProtKB-KW"/>
</dbReference>
<dbReference type="InterPro" id="IPR036864">
    <property type="entry name" value="Zn2-C6_fun-type_DNA-bd_sf"/>
</dbReference>
<accession>A0A136JKM8</accession>
<keyword evidence="1" id="KW-0479">Metal-binding</keyword>
<dbReference type="Proteomes" id="UP000070501">
    <property type="component" value="Unassembled WGS sequence"/>
</dbReference>
<dbReference type="PROSITE" id="PS00463">
    <property type="entry name" value="ZN2_CY6_FUNGAL_1"/>
    <property type="match status" value="1"/>
</dbReference>